<dbReference type="InterPro" id="IPR002048">
    <property type="entry name" value="EF_hand_dom"/>
</dbReference>
<dbReference type="CDD" id="cd00051">
    <property type="entry name" value="EFh"/>
    <property type="match status" value="1"/>
</dbReference>
<keyword evidence="7" id="KW-1133">Transmembrane helix</keyword>
<evidence type="ECO:0000256" key="3">
    <source>
        <dbReference type="ARBA" id="ARBA00022837"/>
    </source>
</evidence>
<dbReference type="Gene3D" id="1.10.640.10">
    <property type="entry name" value="Haem peroxidase domain superfamily, animal type"/>
    <property type="match status" value="1"/>
</dbReference>
<dbReference type="PRINTS" id="PR00457">
    <property type="entry name" value="ANPEROXIDASE"/>
</dbReference>
<comment type="catalytic activity">
    <reaction evidence="6">
        <text>NADPH + O2 + H(+) = H2O2 + NADP(+)</text>
        <dbReference type="Rhea" id="RHEA:11260"/>
        <dbReference type="ChEBI" id="CHEBI:15378"/>
        <dbReference type="ChEBI" id="CHEBI:15379"/>
        <dbReference type="ChEBI" id="CHEBI:16240"/>
        <dbReference type="ChEBI" id="CHEBI:57783"/>
        <dbReference type="ChEBI" id="CHEBI:58349"/>
        <dbReference type="EC" id="1.6.3.1"/>
    </reaction>
</comment>
<evidence type="ECO:0000256" key="1">
    <source>
        <dbReference type="ARBA" id="ARBA00005644"/>
    </source>
</evidence>
<evidence type="ECO:0000313" key="10">
    <source>
        <dbReference type="Proteomes" id="UP001217089"/>
    </source>
</evidence>
<dbReference type="PROSITE" id="PS50292">
    <property type="entry name" value="PEROXIDASE_3"/>
    <property type="match status" value="1"/>
</dbReference>
<dbReference type="PANTHER" id="PTHR11475">
    <property type="entry name" value="OXIDASE/PEROXIDASE"/>
    <property type="match status" value="1"/>
</dbReference>
<feature type="domain" description="EF-hand" evidence="8">
    <location>
        <begin position="692"/>
        <end position="727"/>
    </location>
</feature>
<dbReference type="Pfam" id="PF13499">
    <property type="entry name" value="EF-hand_7"/>
    <property type="match status" value="1"/>
</dbReference>
<feature type="domain" description="EF-hand" evidence="8">
    <location>
        <begin position="728"/>
        <end position="763"/>
    </location>
</feature>
<name>A0ABQ9ENQ1_TEGGR</name>
<evidence type="ECO:0000256" key="5">
    <source>
        <dbReference type="ARBA" id="ARBA00047455"/>
    </source>
</evidence>
<organism evidence="9 10">
    <name type="scientific">Tegillarca granosa</name>
    <name type="common">Malaysian cockle</name>
    <name type="synonym">Anadara granosa</name>
    <dbReference type="NCBI Taxonomy" id="220873"/>
    <lineage>
        <taxon>Eukaryota</taxon>
        <taxon>Metazoa</taxon>
        <taxon>Spiralia</taxon>
        <taxon>Lophotrochozoa</taxon>
        <taxon>Mollusca</taxon>
        <taxon>Bivalvia</taxon>
        <taxon>Autobranchia</taxon>
        <taxon>Pteriomorphia</taxon>
        <taxon>Arcoida</taxon>
        <taxon>Arcoidea</taxon>
        <taxon>Arcidae</taxon>
        <taxon>Tegillarca</taxon>
    </lineage>
</organism>
<feature type="transmembrane region" description="Helical" evidence="7">
    <location>
        <begin position="491"/>
        <end position="515"/>
    </location>
</feature>
<dbReference type="SUPFAM" id="SSF48113">
    <property type="entry name" value="Heme-dependent peroxidases"/>
    <property type="match status" value="1"/>
</dbReference>
<evidence type="ECO:0000259" key="8">
    <source>
        <dbReference type="PROSITE" id="PS50222"/>
    </source>
</evidence>
<dbReference type="SMART" id="SM00054">
    <property type="entry name" value="EFh"/>
    <property type="match status" value="2"/>
</dbReference>
<gene>
    <name evidence="9" type="ORF">KUTeg_014960</name>
</gene>
<dbReference type="InterPro" id="IPR010255">
    <property type="entry name" value="Haem_peroxidase_sf"/>
</dbReference>
<dbReference type="InterPro" id="IPR018247">
    <property type="entry name" value="EF_Hand_1_Ca_BS"/>
</dbReference>
<dbReference type="InterPro" id="IPR011992">
    <property type="entry name" value="EF-hand-dom_pair"/>
</dbReference>
<dbReference type="EMBL" id="JARBDR010000793">
    <property type="protein sequence ID" value="KAJ8306876.1"/>
    <property type="molecule type" value="Genomic_DNA"/>
</dbReference>
<dbReference type="Proteomes" id="UP001217089">
    <property type="component" value="Unassembled WGS sequence"/>
</dbReference>
<dbReference type="PROSITE" id="PS00018">
    <property type="entry name" value="EF_HAND_1"/>
    <property type="match status" value="1"/>
</dbReference>
<accession>A0ABQ9ENQ1</accession>
<protein>
    <recommendedName>
        <fullName evidence="2">NAD(P)H oxidase (H2O2-forming)</fullName>
        <ecNumber evidence="2">1.6.3.1</ecNumber>
    </recommendedName>
</protein>
<evidence type="ECO:0000313" key="9">
    <source>
        <dbReference type="EMBL" id="KAJ8306876.1"/>
    </source>
</evidence>
<evidence type="ECO:0000256" key="4">
    <source>
        <dbReference type="ARBA" id="ARBA00023324"/>
    </source>
</evidence>
<dbReference type="InterPro" id="IPR037120">
    <property type="entry name" value="Haem_peroxidase_sf_animal"/>
</dbReference>
<dbReference type="InterPro" id="IPR019791">
    <property type="entry name" value="Haem_peroxidase_animal"/>
</dbReference>
<evidence type="ECO:0000256" key="7">
    <source>
        <dbReference type="SAM" id="Phobius"/>
    </source>
</evidence>
<keyword evidence="4" id="KW-0560">Oxidoreductase</keyword>
<keyword evidence="10" id="KW-1185">Reference proteome</keyword>
<evidence type="ECO:0000256" key="2">
    <source>
        <dbReference type="ARBA" id="ARBA00012698"/>
    </source>
</evidence>
<dbReference type="EC" id="1.6.3.1" evidence="2"/>
<dbReference type="Gene3D" id="1.10.238.10">
    <property type="entry name" value="EF-hand"/>
    <property type="match status" value="1"/>
</dbReference>
<comment type="caution">
    <text evidence="9">The sequence shown here is derived from an EMBL/GenBank/DDBJ whole genome shotgun (WGS) entry which is preliminary data.</text>
</comment>
<keyword evidence="4" id="KW-0575">Peroxidase</keyword>
<dbReference type="PROSITE" id="PS50222">
    <property type="entry name" value="EF_HAND_2"/>
    <property type="match status" value="2"/>
</dbReference>
<keyword evidence="4" id="KW-0376">Hydrogen peroxide</keyword>
<sequence>MVRPPDACCLTHRRIGHYKPLWDDRWSQEIIFVTVLLYNQDVTEGDAVQRFDGWFNNLAFPSWGSVGEPLMQNITTAYEDYTYKPVCTYRPRQLVMFEMTDTDDMTCPVEMLKIPVPKCDRDFDPDCSVRTSFLRQMNSGYLASGDVWKKFPEKNDIELPYVSFPTATHADQQQEWLWKLGDPHVHENPALLSFGVLFFRWHNYLAKKFVYEHPEWSAGEVFYKSRRWVMASLQNIIFYEWLPKLLHTEVVPYKGYNSNLEPGVSAVFDAAAIKYIMTLIPSGISQRTGSCESVVHGNQKALRLCNTYFRSQDILMTREDGVEETLMGLASQLAEKEDLFVVEDLQSKYYGPLHYSRHDFVAQTIMRGRDYGLPDYNTVRKQMGLKTFTNWSDINPLLYQQNPEFYRIRDGDRFWFENDRNGILTKDEIEKIKSIKLYDVIVNSTKIDADEIQKDVFTAVNANCNTIYLKEENLEECYGHKSYDYFAGSEIPFIIIWISFGLIPFICVLVAYIAAKYRQWRHTKDVRKKQTFIHTSDSNTRTLRSQFSDSISDHQAYEWLGFNEDPRPVIVKVKTKCQIGLTSMKGTSLRTVNLEKFEVIETWLSTNKGRTVVMIKIPKEYDLVLQFSNYTERTEFINSFEKAISNNNRILDIQDVKLKTLQNNAFTQKKRNAVLEKFFKTEEFAQAMAVKQNSDFVENMFDLLDSNHDGCITFREFLNAVVLFSKGTAQEKLELVFRMFAAEQNGSLQKEELTKMFRQCGLEDKPVFNFEEFCQILSPQMDKIWNAGIEWKGRKSCYPEKKKRYLLIINIIKTSETRPIENPF</sequence>
<dbReference type="SUPFAM" id="SSF47473">
    <property type="entry name" value="EF-hand"/>
    <property type="match status" value="1"/>
</dbReference>
<dbReference type="Pfam" id="PF03098">
    <property type="entry name" value="An_peroxidase"/>
    <property type="match status" value="2"/>
</dbReference>
<proteinExistence type="inferred from homology"/>
<keyword evidence="7" id="KW-0472">Membrane</keyword>
<evidence type="ECO:0000256" key="6">
    <source>
        <dbReference type="ARBA" id="ARBA00048762"/>
    </source>
</evidence>
<keyword evidence="3" id="KW-0106">Calcium</keyword>
<dbReference type="PANTHER" id="PTHR11475:SF144">
    <property type="entry name" value="NAD(P)H OXIDASE (H2O2-FORMING)"/>
    <property type="match status" value="1"/>
</dbReference>
<reference evidence="9 10" key="1">
    <citation type="submission" date="2022-12" db="EMBL/GenBank/DDBJ databases">
        <title>Chromosome-level genome of Tegillarca granosa.</title>
        <authorList>
            <person name="Kim J."/>
        </authorList>
    </citation>
    <scope>NUCLEOTIDE SEQUENCE [LARGE SCALE GENOMIC DNA]</scope>
    <source>
        <strain evidence="9">Teg-2019</strain>
        <tissue evidence="9">Adductor muscle</tissue>
    </source>
</reference>
<keyword evidence="7" id="KW-0812">Transmembrane</keyword>
<comment type="catalytic activity">
    <reaction evidence="5">
        <text>NADH + O2 + H(+) = H2O2 + NAD(+)</text>
        <dbReference type="Rhea" id="RHEA:11264"/>
        <dbReference type="ChEBI" id="CHEBI:15378"/>
        <dbReference type="ChEBI" id="CHEBI:15379"/>
        <dbReference type="ChEBI" id="CHEBI:16240"/>
        <dbReference type="ChEBI" id="CHEBI:57540"/>
        <dbReference type="ChEBI" id="CHEBI:57945"/>
        <dbReference type="EC" id="1.6.3.1"/>
    </reaction>
</comment>
<comment type="similarity">
    <text evidence="1">In the N-terminal section; belongs to the peroxidase family.</text>
</comment>